<keyword evidence="7 9" id="KW-0238">DNA-binding</keyword>
<comment type="subunit">
    <text evidence="9">Homodimer, forms a heterotetramer with a Cas2 homodimer.</text>
</comment>
<reference evidence="10 11" key="1">
    <citation type="submission" date="2019-09" db="EMBL/GenBank/DDBJ databases">
        <title>The complete genome of Methanoplanus sp. FWC-SCC4.</title>
        <authorList>
            <person name="Chen S.-C."/>
            <person name="Zhou Y.-Z."/>
            <person name="Lai M.-C."/>
        </authorList>
    </citation>
    <scope>NUCLEOTIDE SEQUENCE [LARGE SCALE GENOMIC DNA]</scope>
    <source>
        <strain evidence="10 11">FWC-SCC4</strain>
    </source>
</reference>
<name>A0AA97FEN4_9EURY</name>
<evidence type="ECO:0000256" key="1">
    <source>
        <dbReference type="ARBA" id="ARBA00022722"/>
    </source>
</evidence>
<keyword evidence="1 9" id="KW-0540">Nuclease</keyword>
<evidence type="ECO:0000256" key="3">
    <source>
        <dbReference type="ARBA" id="ARBA00022759"/>
    </source>
</evidence>
<dbReference type="KEGG" id="mefw:F1737_09100"/>
<dbReference type="EMBL" id="CP043875">
    <property type="protein sequence ID" value="WOF16834.1"/>
    <property type="molecule type" value="Genomic_DNA"/>
</dbReference>
<dbReference type="InterPro" id="IPR050646">
    <property type="entry name" value="Cas1"/>
</dbReference>
<evidence type="ECO:0000256" key="7">
    <source>
        <dbReference type="ARBA" id="ARBA00023125"/>
    </source>
</evidence>
<evidence type="ECO:0000256" key="5">
    <source>
        <dbReference type="ARBA" id="ARBA00022842"/>
    </source>
</evidence>
<keyword evidence="11" id="KW-1185">Reference proteome</keyword>
<dbReference type="EC" id="3.1.-.-" evidence="9"/>
<dbReference type="GO" id="GO:0003677">
    <property type="term" value="F:DNA binding"/>
    <property type="evidence" value="ECO:0007669"/>
    <property type="project" value="UniProtKB-KW"/>
</dbReference>
<feature type="binding site" evidence="9">
    <location>
        <position position="235"/>
    </location>
    <ligand>
        <name>Mn(2+)</name>
        <dbReference type="ChEBI" id="CHEBI:29035"/>
    </ligand>
</feature>
<accession>A0AA97FEN4</accession>
<comment type="similarity">
    <text evidence="9">Belongs to the CRISPR-associated endonuclease Cas1 family.</text>
</comment>
<dbReference type="HAMAP" id="MF_01470">
    <property type="entry name" value="Cas1"/>
    <property type="match status" value="1"/>
</dbReference>
<dbReference type="PANTHER" id="PTHR34353">
    <property type="entry name" value="CRISPR-ASSOCIATED ENDONUCLEASE CAS1 1"/>
    <property type="match status" value="1"/>
</dbReference>
<dbReference type="PANTHER" id="PTHR34353:SF2">
    <property type="entry name" value="CRISPR-ASSOCIATED ENDONUCLEASE CAS1 1"/>
    <property type="match status" value="1"/>
</dbReference>
<keyword evidence="5 9" id="KW-0460">Magnesium</keyword>
<dbReference type="NCBIfam" id="TIGR00287">
    <property type="entry name" value="cas1"/>
    <property type="match status" value="1"/>
</dbReference>
<gene>
    <name evidence="9 10" type="primary">cas1</name>
    <name evidence="10" type="ORF">F1737_09100</name>
</gene>
<comment type="caution">
    <text evidence="9">Lacks conserved residue(s) required for the propagation of feature annotation.</text>
</comment>
<sequence length="310" mass="34795">MKESVPWHIIAGFGGHIKATSTTLVIRKKGVEEELPLSSVNHLLVVGGHNLHTSAVTHLLRNGSSISFFDPDGTPLSIMRPYGSYPDEELRSRQMKSPGYKSACEIVKSSIMSRILMIEEASAEMGRSIYYQGEDELLSKMLEDIEYLIKMDELRRIHRLSSDMYYEIISRSINPAHGFRRRTERPHNDPVNSMLSLGYAMLFGNCSVSVVGAHLDTDIGILSTGKRSLVQDLIDPLKARMVDSVVFSVAREYLTSDHYESGTKRCHLDDDIIKVLTNGIRNSIDQNIIEKNVSFYYDSIVSGSSLNISY</sequence>
<keyword evidence="4 9" id="KW-0378">Hydrolase</keyword>
<keyword evidence="8 9" id="KW-0464">Manganese</keyword>
<proteinExistence type="inferred from homology"/>
<dbReference type="Proteomes" id="UP001301797">
    <property type="component" value="Chromosome"/>
</dbReference>
<organism evidence="10 11">
    <name type="scientific">Methanochimaera problematica</name>
    <dbReference type="NCBI Taxonomy" id="2609417"/>
    <lineage>
        <taxon>Archaea</taxon>
        <taxon>Methanobacteriati</taxon>
        <taxon>Methanobacteriota</taxon>
        <taxon>Stenosarchaea group</taxon>
        <taxon>Methanomicrobia</taxon>
        <taxon>Methanomicrobiales</taxon>
        <taxon>Methanomicrobiaceae</taxon>
        <taxon>Methanochimaera</taxon>
    </lineage>
</organism>
<evidence type="ECO:0000256" key="9">
    <source>
        <dbReference type="HAMAP-Rule" id="MF_01470"/>
    </source>
</evidence>
<comment type="function">
    <text evidence="9">CRISPR (clustered regularly interspaced short palindromic repeat), is an adaptive immune system that provides protection against mobile genetic elements (viruses, transposable elements and conjugative plasmids). CRISPR clusters contain spacers, sequences complementary to antecedent mobile elements, and target invading nucleic acids. CRISPR clusters are transcribed and processed into CRISPR RNA (crRNA). Acts as a dsDNA endonuclease. Involved in the integration of spacer DNA into the CRISPR cassette.</text>
</comment>
<dbReference type="GO" id="GO:0004519">
    <property type="term" value="F:endonuclease activity"/>
    <property type="evidence" value="ECO:0007669"/>
    <property type="project" value="UniProtKB-UniRule"/>
</dbReference>
<evidence type="ECO:0000256" key="6">
    <source>
        <dbReference type="ARBA" id="ARBA00023118"/>
    </source>
</evidence>
<dbReference type="Gene3D" id="1.20.120.920">
    <property type="entry name" value="CRISPR-associated endonuclease Cas1, C-terminal domain"/>
    <property type="match status" value="1"/>
</dbReference>
<keyword evidence="3 9" id="KW-0255">Endonuclease</keyword>
<dbReference type="GO" id="GO:0016787">
    <property type="term" value="F:hydrolase activity"/>
    <property type="evidence" value="ECO:0007669"/>
    <property type="project" value="UniProtKB-KW"/>
</dbReference>
<dbReference type="InterPro" id="IPR042206">
    <property type="entry name" value="CRISPR-assoc_Cas1_C"/>
</dbReference>
<dbReference type="GeneID" id="85230320"/>
<comment type="cofactor">
    <cofactor evidence="9">
        <name>Mg(2+)</name>
        <dbReference type="ChEBI" id="CHEBI:18420"/>
    </cofactor>
    <cofactor evidence="9">
        <name>Mn(2+)</name>
        <dbReference type="ChEBI" id="CHEBI:29035"/>
    </cofactor>
</comment>
<evidence type="ECO:0000313" key="10">
    <source>
        <dbReference type="EMBL" id="WOF16834.1"/>
    </source>
</evidence>
<dbReference type="Pfam" id="PF01867">
    <property type="entry name" value="Cas_Cas1"/>
    <property type="match status" value="1"/>
</dbReference>
<evidence type="ECO:0000256" key="2">
    <source>
        <dbReference type="ARBA" id="ARBA00022723"/>
    </source>
</evidence>
<evidence type="ECO:0000313" key="11">
    <source>
        <dbReference type="Proteomes" id="UP001301797"/>
    </source>
</evidence>
<dbReference type="Gene3D" id="3.100.10.20">
    <property type="entry name" value="CRISPR-associated endonuclease Cas1, N-terminal domain"/>
    <property type="match status" value="1"/>
</dbReference>
<evidence type="ECO:0000256" key="4">
    <source>
        <dbReference type="ARBA" id="ARBA00022801"/>
    </source>
</evidence>
<dbReference type="RefSeq" id="WP_317136270.1">
    <property type="nucleotide sequence ID" value="NZ_CP043875.1"/>
</dbReference>
<evidence type="ECO:0000256" key="8">
    <source>
        <dbReference type="ARBA" id="ARBA00023211"/>
    </source>
</evidence>
<dbReference type="InterPro" id="IPR042211">
    <property type="entry name" value="CRISPR-assoc_Cas1_N"/>
</dbReference>
<dbReference type="GO" id="GO:0051607">
    <property type="term" value="P:defense response to virus"/>
    <property type="evidence" value="ECO:0007669"/>
    <property type="project" value="UniProtKB-UniRule"/>
</dbReference>
<dbReference type="GO" id="GO:0043571">
    <property type="term" value="P:maintenance of CRISPR repeat elements"/>
    <property type="evidence" value="ECO:0007669"/>
    <property type="project" value="UniProtKB-UniRule"/>
</dbReference>
<dbReference type="CDD" id="cd09634">
    <property type="entry name" value="Cas1_I-II-III"/>
    <property type="match status" value="1"/>
</dbReference>
<protein>
    <recommendedName>
        <fullName evidence="9">CRISPR-associated endonuclease Cas1</fullName>
        <ecNumber evidence="9">3.1.-.-</ecNumber>
    </recommendedName>
</protein>
<dbReference type="GO" id="GO:0046872">
    <property type="term" value="F:metal ion binding"/>
    <property type="evidence" value="ECO:0007669"/>
    <property type="project" value="UniProtKB-UniRule"/>
</dbReference>
<dbReference type="AlphaFoldDB" id="A0AA97FEN4"/>
<keyword evidence="6 9" id="KW-0051">Antiviral defense</keyword>
<keyword evidence="2 9" id="KW-0479">Metal-binding</keyword>
<dbReference type="InterPro" id="IPR002729">
    <property type="entry name" value="CRISPR-assoc_Cas1"/>
</dbReference>